<feature type="domain" description="DUF7082" evidence="2">
    <location>
        <begin position="113"/>
        <end position="263"/>
    </location>
</feature>
<reference evidence="3 4" key="1">
    <citation type="submission" date="2018-08" db="EMBL/GenBank/DDBJ databases">
        <title>Genome and evolution of the arbuscular mycorrhizal fungus Diversispora epigaea (formerly Glomus versiforme) and its bacterial endosymbionts.</title>
        <authorList>
            <person name="Sun X."/>
            <person name="Fei Z."/>
            <person name="Harrison M."/>
        </authorList>
    </citation>
    <scope>NUCLEOTIDE SEQUENCE [LARGE SCALE GENOMIC DNA]</scope>
    <source>
        <strain evidence="3 4">IT104</strain>
    </source>
</reference>
<proteinExistence type="predicted"/>
<name>A0A397IUZ1_9GLOM</name>
<evidence type="ECO:0000313" key="3">
    <source>
        <dbReference type="EMBL" id="RHZ76753.1"/>
    </source>
</evidence>
<dbReference type="GO" id="GO:0005634">
    <property type="term" value="C:nucleus"/>
    <property type="evidence" value="ECO:0007669"/>
    <property type="project" value="TreeGrafter"/>
</dbReference>
<gene>
    <name evidence="3" type="ORF">Glove_194g109</name>
</gene>
<dbReference type="PANTHER" id="PTHR39463:SF1">
    <property type="entry name" value="MEDUSA"/>
    <property type="match status" value="1"/>
</dbReference>
<dbReference type="Pfam" id="PF23305">
    <property type="entry name" value="DUF7082"/>
    <property type="match status" value="1"/>
</dbReference>
<dbReference type="STRING" id="1348612.A0A397IUZ1"/>
<protein>
    <recommendedName>
        <fullName evidence="2">DUF7082 domain-containing protein</fullName>
    </recommendedName>
</protein>
<sequence>MSNYNITPDYLFMDYGDETLVISREYLNNRIDALLASNGASINDFINPFVPVPYFAPPTSTLSQLSTPTSIPLPTPMSIPIPPPQVVASSSRPRNLRRDDKNSKGQLKELLKNTKITVEGDIQQATKNWSAEEYSKRRRLVKFTRRVEGNEIKASFSALRPDEVAVNGTYVSCIWREEKGEFCITSVDIINLVRGLTGVGVTKAEQIRIRRKIETFKPETVGKNKNGGLYGTIMSFPNPRPRNIEKDIKVFSWSSVSAVLEKIFRRG</sequence>
<evidence type="ECO:0000259" key="2">
    <source>
        <dbReference type="Pfam" id="PF23305"/>
    </source>
</evidence>
<accession>A0A397IUZ1</accession>
<dbReference type="EMBL" id="PQFF01000182">
    <property type="protein sequence ID" value="RHZ76753.1"/>
    <property type="molecule type" value="Genomic_DNA"/>
</dbReference>
<dbReference type="Proteomes" id="UP000266861">
    <property type="component" value="Unassembled WGS sequence"/>
</dbReference>
<feature type="compositionally biased region" description="Pro residues" evidence="1">
    <location>
        <begin position="71"/>
        <end position="85"/>
    </location>
</feature>
<comment type="caution">
    <text evidence="3">The sequence shown here is derived from an EMBL/GenBank/DDBJ whole genome shotgun (WGS) entry which is preliminary data.</text>
</comment>
<dbReference type="OrthoDB" id="1751210at2759"/>
<evidence type="ECO:0000256" key="1">
    <source>
        <dbReference type="SAM" id="MobiDB-lite"/>
    </source>
</evidence>
<dbReference type="AlphaFoldDB" id="A0A397IUZ1"/>
<evidence type="ECO:0000313" key="4">
    <source>
        <dbReference type="Proteomes" id="UP000266861"/>
    </source>
</evidence>
<dbReference type="PANTHER" id="PTHR39463">
    <property type="entry name" value="MEDUSA"/>
    <property type="match status" value="1"/>
</dbReference>
<keyword evidence="4" id="KW-1185">Reference proteome</keyword>
<dbReference type="InterPro" id="IPR055509">
    <property type="entry name" value="DUF7082"/>
</dbReference>
<organism evidence="3 4">
    <name type="scientific">Diversispora epigaea</name>
    <dbReference type="NCBI Taxonomy" id="1348612"/>
    <lineage>
        <taxon>Eukaryota</taxon>
        <taxon>Fungi</taxon>
        <taxon>Fungi incertae sedis</taxon>
        <taxon>Mucoromycota</taxon>
        <taxon>Glomeromycotina</taxon>
        <taxon>Glomeromycetes</taxon>
        <taxon>Diversisporales</taxon>
        <taxon>Diversisporaceae</taxon>
        <taxon>Diversispora</taxon>
    </lineage>
</organism>
<feature type="region of interest" description="Disordered" evidence="1">
    <location>
        <begin position="66"/>
        <end position="104"/>
    </location>
</feature>